<dbReference type="Proteomes" id="UP000515140">
    <property type="component" value="Unplaced"/>
</dbReference>
<feature type="region of interest" description="Disordered" evidence="1">
    <location>
        <begin position="122"/>
        <end position="142"/>
    </location>
</feature>
<dbReference type="CTD" id="374973"/>
<sequence length="228" mass="25089">MMPGGSDLSWRRAGKEGFPLESLLRPPYPAGPSLLLMDPRGERLSIPGVWLPLYFGVLGLCSVVTGGCMVFLHWRKKVRREQQAQEWVEVMQAATFTYSPVLYWINKRRQYGMNTGVKVDLPAAKPKPEAPKPLTSHQEGRSEASAARFFTSPASAPPLACCPTPAPHNPIFQEVASAPSLGNMPPMVNHSASFPFTACPKRSVQFHSLPALAHRDSRLNPKGLAYEL</sequence>
<reference evidence="4" key="1">
    <citation type="submission" date="2025-08" db="UniProtKB">
        <authorList>
            <consortium name="RefSeq"/>
        </authorList>
    </citation>
    <scope>IDENTIFICATION</scope>
    <source>
        <tissue evidence="4">Spleen</tissue>
    </source>
</reference>
<protein>
    <submittedName>
        <fullName evidence="4">Testis-expressed protein 38</fullName>
    </submittedName>
</protein>
<keyword evidence="2" id="KW-0812">Transmembrane</keyword>
<accession>A0A6P5KDM9</accession>
<dbReference type="PANTHER" id="PTHR37362">
    <property type="entry name" value="TESTIS-EXPRESSED PROTEIN 38"/>
    <property type="match status" value="1"/>
</dbReference>
<evidence type="ECO:0000313" key="4">
    <source>
        <dbReference type="RefSeq" id="XP_020843608.1"/>
    </source>
</evidence>
<dbReference type="PANTHER" id="PTHR37362:SF1">
    <property type="entry name" value="TESTIS-EXPRESSED PROTEIN 38"/>
    <property type="match status" value="1"/>
</dbReference>
<keyword evidence="2" id="KW-0472">Membrane</keyword>
<dbReference type="FunCoup" id="A0A6P5KDM9">
    <property type="interactions" value="3"/>
</dbReference>
<dbReference type="InterPro" id="IPR031677">
    <property type="entry name" value="TEX38"/>
</dbReference>
<name>A0A6P5KDM9_PHACI</name>
<dbReference type="InParanoid" id="A0A6P5KDM9"/>
<organism evidence="3 4">
    <name type="scientific">Phascolarctos cinereus</name>
    <name type="common">Koala</name>
    <dbReference type="NCBI Taxonomy" id="38626"/>
    <lineage>
        <taxon>Eukaryota</taxon>
        <taxon>Metazoa</taxon>
        <taxon>Chordata</taxon>
        <taxon>Craniata</taxon>
        <taxon>Vertebrata</taxon>
        <taxon>Euteleostomi</taxon>
        <taxon>Mammalia</taxon>
        <taxon>Metatheria</taxon>
        <taxon>Diprotodontia</taxon>
        <taxon>Phascolarctidae</taxon>
        <taxon>Phascolarctos</taxon>
    </lineage>
</organism>
<dbReference type="OMA" id="HYGMNAA"/>
<dbReference type="KEGG" id="pcw:110209456"/>
<feature type="transmembrane region" description="Helical" evidence="2">
    <location>
        <begin position="49"/>
        <end position="72"/>
    </location>
</feature>
<evidence type="ECO:0000256" key="1">
    <source>
        <dbReference type="SAM" id="MobiDB-lite"/>
    </source>
</evidence>
<keyword evidence="2" id="KW-1133">Transmembrane helix</keyword>
<dbReference type="GeneID" id="110209456"/>
<dbReference type="AlphaFoldDB" id="A0A6P5KDM9"/>
<evidence type="ECO:0000256" key="2">
    <source>
        <dbReference type="SAM" id="Phobius"/>
    </source>
</evidence>
<gene>
    <name evidence="4" type="primary">TEX38</name>
</gene>
<dbReference type="Pfam" id="PF15834">
    <property type="entry name" value="THEG4"/>
    <property type="match status" value="1"/>
</dbReference>
<dbReference type="RefSeq" id="XP_020843608.1">
    <property type="nucleotide sequence ID" value="XM_020987949.1"/>
</dbReference>
<evidence type="ECO:0000313" key="3">
    <source>
        <dbReference type="Proteomes" id="UP000515140"/>
    </source>
</evidence>
<keyword evidence="3" id="KW-1185">Reference proteome</keyword>
<proteinExistence type="predicted"/>